<dbReference type="EMBL" id="JAVSOO010000005">
    <property type="protein sequence ID" value="MDT4286038.1"/>
    <property type="molecule type" value="Genomic_DNA"/>
</dbReference>
<protein>
    <recommendedName>
        <fullName evidence="8">Tryptophan synthase alpha chain</fullName>
        <ecNumber evidence="8">4.2.1.20</ecNumber>
    </recommendedName>
</protein>
<dbReference type="CDD" id="cd04724">
    <property type="entry name" value="Tryptophan_synthase_alpha"/>
    <property type="match status" value="1"/>
</dbReference>
<name>A0A2A1KDW2_STAHA</name>
<keyword evidence="4 8" id="KW-0822">Tryptophan biosynthesis</keyword>
<comment type="catalytic activity">
    <reaction evidence="7 8">
        <text>(1S,2R)-1-C-(indol-3-yl)glycerol 3-phosphate + L-serine = D-glyceraldehyde 3-phosphate + L-tryptophan + H2O</text>
        <dbReference type="Rhea" id="RHEA:10532"/>
        <dbReference type="ChEBI" id="CHEBI:15377"/>
        <dbReference type="ChEBI" id="CHEBI:33384"/>
        <dbReference type="ChEBI" id="CHEBI:57912"/>
        <dbReference type="ChEBI" id="CHEBI:58866"/>
        <dbReference type="ChEBI" id="CHEBI:59776"/>
        <dbReference type="EC" id="4.2.1.20"/>
    </reaction>
</comment>
<dbReference type="SUPFAM" id="SSF51366">
    <property type="entry name" value="Ribulose-phoshate binding barrel"/>
    <property type="match status" value="1"/>
</dbReference>
<comment type="caution">
    <text evidence="11">The sequence shown here is derived from an EMBL/GenBank/DDBJ whole genome shotgun (WGS) entry which is preliminary data.</text>
</comment>
<dbReference type="STRING" id="1283.ShL2_01413"/>
<dbReference type="EMBL" id="PGWX01000133">
    <property type="protein sequence ID" value="PPJ77485.1"/>
    <property type="molecule type" value="Genomic_DNA"/>
</dbReference>
<evidence type="ECO:0000256" key="9">
    <source>
        <dbReference type="RuleBase" id="RU003662"/>
    </source>
</evidence>
<dbReference type="Proteomes" id="UP000238153">
    <property type="component" value="Unassembled WGS sequence"/>
</dbReference>
<evidence type="ECO:0000256" key="7">
    <source>
        <dbReference type="ARBA" id="ARBA00049047"/>
    </source>
</evidence>
<dbReference type="EC" id="4.2.1.20" evidence="8"/>
<evidence type="ECO:0000313" key="12">
    <source>
        <dbReference type="Proteomes" id="UP000238153"/>
    </source>
</evidence>
<sequence>MTKLFIPYIMGNKSFIKNMKILDENGADIIEIGVPFSDPVADGPIIMEAGNRAIKQGVTINYIFNELSNNKDEINCKYVLMTYYNIIVSYGEEAFFKECEKVGVYGVIIPDLPYELTQKLKHKISKFDVKVISLISMTANDDRIKEIVKHAEGFIYTVTMNATTGKNGTFHPQLKDKLKHLKAHTDIPVVAGFGIRTKEHIKDLATVADGVVIGSEIVKRFCQDNNEDTIHYLKQVRETLDTL</sequence>
<dbReference type="PANTHER" id="PTHR43406:SF1">
    <property type="entry name" value="TRYPTOPHAN SYNTHASE ALPHA CHAIN, CHLOROPLASTIC"/>
    <property type="match status" value="1"/>
</dbReference>
<dbReference type="SMR" id="A0A2A1KDW2"/>
<dbReference type="InterPro" id="IPR018204">
    <property type="entry name" value="Trp_synthase_alpha_AS"/>
</dbReference>
<feature type="active site" description="Proton acceptor" evidence="8">
    <location>
        <position position="42"/>
    </location>
</feature>
<feature type="active site" description="Proton acceptor" evidence="8">
    <location>
        <position position="31"/>
    </location>
</feature>
<accession>A0A2A1KDW2</accession>
<dbReference type="InterPro" id="IPR011060">
    <property type="entry name" value="RibuloseP-bd_barrel"/>
</dbReference>
<dbReference type="HAMAP" id="MF_00131">
    <property type="entry name" value="Trp_synth_alpha"/>
    <property type="match status" value="1"/>
</dbReference>
<dbReference type="Pfam" id="PF00290">
    <property type="entry name" value="Trp_syntA"/>
    <property type="match status" value="1"/>
</dbReference>
<reference evidence="11 12" key="1">
    <citation type="submission" date="2017-11" db="EMBL/GenBank/DDBJ databases">
        <authorList>
            <person name="Founou R.C."/>
            <person name="Founou L."/>
            <person name="Allam M."/>
            <person name="Ismail A."/>
            <person name="Essack S.Y."/>
        </authorList>
    </citation>
    <scope>NUCLEOTIDE SEQUENCE [LARGE SCALE GENOMIC DNA]</scope>
    <source>
        <strain evidence="11 12">G811N2B1</strain>
    </source>
</reference>
<keyword evidence="6 8" id="KW-0456">Lyase</keyword>
<dbReference type="RefSeq" id="WP_011275827.1">
    <property type="nucleotide sequence ID" value="NZ_BKAY01000002.1"/>
</dbReference>
<comment type="pathway">
    <text evidence="1 8">Amino-acid biosynthesis; L-tryptophan biosynthesis; L-tryptophan from chorismate: step 5/5.</text>
</comment>
<dbReference type="Proteomes" id="UP001269271">
    <property type="component" value="Unassembled WGS sequence"/>
</dbReference>
<proteinExistence type="inferred from homology"/>
<dbReference type="PANTHER" id="PTHR43406">
    <property type="entry name" value="TRYPTOPHAN SYNTHASE, ALPHA CHAIN"/>
    <property type="match status" value="1"/>
</dbReference>
<dbReference type="UniPathway" id="UPA00035">
    <property type="reaction ID" value="UER00044"/>
</dbReference>
<gene>
    <name evidence="8 10" type="primary">trpA</name>
    <name evidence="11" type="ORF">CV019_01200</name>
    <name evidence="10" type="ORF">RO950_03255</name>
</gene>
<dbReference type="PROSITE" id="PS00167">
    <property type="entry name" value="TRP_SYNTHASE_ALPHA"/>
    <property type="match status" value="1"/>
</dbReference>
<evidence type="ECO:0000256" key="3">
    <source>
        <dbReference type="ARBA" id="ARBA00022605"/>
    </source>
</evidence>
<evidence type="ECO:0000313" key="11">
    <source>
        <dbReference type="EMBL" id="PPJ77485.1"/>
    </source>
</evidence>
<reference evidence="10 13" key="2">
    <citation type="submission" date="2023-08" db="EMBL/GenBank/DDBJ databases">
        <title>Genomic surveillance of Staphylococcus haemolyticus neonatal outbreak in southern France.</title>
        <authorList>
            <person name="Magnan C."/>
            <person name="Morsli M."/>
            <person name="Thiery B."/>
            <person name="Salipante F."/>
            <person name="Attar J."/>
            <person name="Massimo D.M."/>
            <person name="Ory J."/>
            <person name="Pantel A."/>
            <person name="Lavigne J.-P."/>
        </authorList>
    </citation>
    <scope>NUCLEOTIDE SEQUENCE [LARGE SCALE GENOMIC DNA]</scope>
    <source>
        <strain evidence="10 13">NSH026</strain>
    </source>
</reference>
<dbReference type="Gene3D" id="3.20.20.70">
    <property type="entry name" value="Aldolase class I"/>
    <property type="match status" value="1"/>
</dbReference>
<dbReference type="KEGG" id="shh:ShL2_01413"/>
<dbReference type="GeneID" id="93780923"/>
<dbReference type="InterPro" id="IPR013785">
    <property type="entry name" value="Aldolase_TIM"/>
</dbReference>
<evidence type="ECO:0000256" key="1">
    <source>
        <dbReference type="ARBA" id="ARBA00004733"/>
    </source>
</evidence>
<comment type="subunit">
    <text evidence="2 8">Tetramer of two alpha and two beta chains.</text>
</comment>
<dbReference type="OMA" id="LVMTYWN"/>
<evidence type="ECO:0000256" key="5">
    <source>
        <dbReference type="ARBA" id="ARBA00023141"/>
    </source>
</evidence>
<keyword evidence="5 8" id="KW-0057">Aromatic amino acid biosynthesis</keyword>
<dbReference type="InterPro" id="IPR002028">
    <property type="entry name" value="Trp_synthase_suA"/>
</dbReference>
<evidence type="ECO:0000256" key="4">
    <source>
        <dbReference type="ARBA" id="ARBA00022822"/>
    </source>
</evidence>
<dbReference type="AlphaFoldDB" id="A0A2A1KDW2"/>
<dbReference type="NCBIfam" id="TIGR00262">
    <property type="entry name" value="trpA"/>
    <property type="match status" value="1"/>
</dbReference>
<keyword evidence="13" id="KW-1185">Reference proteome</keyword>
<organism evidence="11 12">
    <name type="scientific">Staphylococcus haemolyticus</name>
    <dbReference type="NCBI Taxonomy" id="1283"/>
    <lineage>
        <taxon>Bacteria</taxon>
        <taxon>Bacillati</taxon>
        <taxon>Bacillota</taxon>
        <taxon>Bacilli</taxon>
        <taxon>Bacillales</taxon>
        <taxon>Staphylococcaceae</taxon>
        <taxon>Staphylococcus</taxon>
    </lineage>
</organism>
<evidence type="ECO:0000313" key="13">
    <source>
        <dbReference type="Proteomes" id="UP001269271"/>
    </source>
</evidence>
<dbReference type="GO" id="GO:0005829">
    <property type="term" value="C:cytosol"/>
    <property type="evidence" value="ECO:0007669"/>
    <property type="project" value="TreeGrafter"/>
</dbReference>
<dbReference type="GO" id="GO:0004834">
    <property type="term" value="F:tryptophan synthase activity"/>
    <property type="evidence" value="ECO:0007669"/>
    <property type="project" value="UniProtKB-UniRule"/>
</dbReference>
<evidence type="ECO:0000256" key="6">
    <source>
        <dbReference type="ARBA" id="ARBA00023239"/>
    </source>
</evidence>
<comment type="similarity">
    <text evidence="8 9">Belongs to the TrpA family.</text>
</comment>
<comment type="function">
    <text evidence="8">The alpha subunit is responsible for the aldol cleavage of indoleglycerol phosphate to indole and glyceraldehyde 3-phosphate.</text>
</comment>
<keyword evidence="3 8" id="KW-0028">Amino-acid biosynthesis</keyword>
<evidence type="ECO:0000256" key="2">
    <source>
        <dbReference type="ARBA" id="ARBA00011270"/>
    </source>
</evidence>
<evidence type="ECO:0000256" key="8">
    <source>
        <dbReference type="HAMAP-Rule" id="MF_00131"/>
    </source>
</evidence>
<evidence type="ECO:0000313" key="10">
    <source>
        <dbReference type="EMBL" id="MDT4286038.1"/>
    </source>
</evidence>